<dbReference type="InterPro" id="IPR000073">
    <property type="entry name" value="AB_hydrolase_1"/>
</dbReference>
<reference evidence="3" key="1">
    <citation type="submission" date="2015-02" db="EMBL/GenBank/DDBJ databases">
        <authorList>
            <person name="Gon?alves P."/>
        </authorList>
    </citation>
    <scope>NUCLEOTIDE SEQUENCE [LARGE SCALE GENOMIC DNA]</scope>
</reference>
<evidence type="ECO:0000313" key="3">
    <source>
        <dbReference type="Proteomes" id="UP000243876"/>
    </source>
</evidence>
<dbReference type="Gene3D" id="3.40.50.1820">
    <property type="entry name" value="alpha/beta hydrolase"/>
    <property type="match status" value="1"/>
</dbReference>
<dbReference type="SUPFAM" id="SSF69118">
    <property type="entry name" value="AhpD-like"/>
    <property type="match status" value="1"/>
</dbReference>
<proteinExistence type="predicted"/>
<feature type="non-terminal residue" evidence="2">
    <location>
        <position position="1"/>
    </location>
</feature>
<dbReference type="OrthoDB" id="9998495at2759"/>
<gene>
    <name evidence="2" type="primary">SPOSA6832_00026</name>
</gene>
<protein>
    <submittedName>
        <fullName evidence="2">SPOSA6832_00026-mRNA-1:cds</fullName>
    </submittedName>
</protein>
<evidence type="ECO:0000259" key="1">
    <source>
        <dbReference type="Pfam" id="PF12697"/>
    </source>
</evidence>
<organism evidence="2 3">
    <name type="scientific">Sporidiobolus salmonicolor</name>
    <name type="common">Yeast-like fungus</name>
    <name type="synonym">Sporobolomyces salmonicolor</name>
    <dbReference type="NCBI Taxonomy" id="5005"/>
    <lineage>
        <taxon>Eukaryota</taxon>
        <taxon>Fungi</taxon>
        <taxon>Dikarya</taxon>
        <taxon>Basidiomycota</taxon>
        <taxon>Pucciniomycotina</taxon>
        <taxon>Microbotryomycetes</taxon>
        <taxon>Sporidiobolales</taxon>
        <taxon>Sporidiobolaceae</taxon>
        <taxon>Sporobolomyces</taxon>
    </lineage>
</organism>
<dbReference type="PRINTS" id="PR00111">
    <property type="entry name" value="ABHYDROLASE"/>
</dbReference>
<dbReference type="PANTHER" id="PTHR34846">
    <property type="entry name" value="4-CARBOXYMUCONOLACTONE DECARBOXYLASE FAMILY PROTEIN (AFU_ORTHOLOGUE AFUA_6G11590)"/>
    <property type="match status" value="1"/>
</dbReference>
<dbReference type="InterPro" id="IPR029058">
    <property type="entry name" value="AB_hydrolase_fold"/>
</dbReference>
<dbReference type="Gene3D" id="1.20.1290.10">
    <property type="entry name" value="AhpD-like"/>
    <property type="match status" value="1"/>
</dbReference>
<dbReference type="Pfam" id="PF12697">
    <property type="entry name" value="Abhydrolase_6"/>
    <property type="match status" value="1"/>
</dbReference>
<name>A0A0D6EEZ7_SPOSA</name>
<dbReference type="InterPro" id="IPR029032">
    <property type="entry name" value="AhpD-like"/>
</dbReference>
<keyword evidence="3" id="KW-1185">Reference proteome</keyword>
<accession>A0A0D6EEZ7</accession>
<dbReference type="PANTHER" id="PTHR34846:SF11">
    <property type="entry name" value="4-CARBOXYMUCONOLACTONE DECARBOXYLASE FAMILY PROTEIN (AFU_ORTHOLOGUE AFUA_6G11590)"/>
    <property type="match status" value="1"/>
</dbReference>
<sequence>MPRIPYQNPAQGTSAIGDAIRQRRGARGLTPLDQSLLNAPEIAASLLMDGTRSSGRFAPRTACPTTSGSSWCVASLPSRRCTIANPRFSSRSFASLLATPLRLSGSVNHAHVGTDAGLTPQQLTVIRDLYTPMPTPASPAPLSAYQAAALRFADASTYNVTVPQSRIDDLKQHLKDDQQLLEATAVVATYNMVSRLLVTLDVGDMGTVSVPLPETEQAEHEVEVEEGVRLFVKVAKRDGSSPWLVFVNSLMTNQTMWDGVLPRLSKKYNLLTFDQRGHGKASSSSVPPQPCTLEILANDVATILSKLSIPTPIHAIIGVSQGGATALAFAQHHSPLFARLIACDTQATSPAANSKAWDERIALARSRSSMVPLADVTVPRWFPSGAASELNKGGRREFFIHDMVASTPIEGFAAGAAALQGYDVAPGLADKLKGKEVLLVAGERDGALPGVLRGLKENLEQDGVDCRFEVVPGCGHLPMVDGAEAWLDIVEEFLA</sequence>
<dbReference type="EMBL" id="CENE01000001">
    <property type="protein sequence ID" value="CEQ38582.1"/>
    <property type="molecule type" value="Genomic_DNA"/>
</dbReference>
<dbReference type="AlphaFoldDB" id="A0A0D6EEZ7"/>
<dbReference type="Proteomes" id="UP000243876">
    <property type="component" value="Unassembled WGS sequence"/>
</dbReference>
<evidence type="ECO:0000313" key="2">
    <source>
        <dbReference type="EMBL" id="CEQ38582.1"/>
    </source>
</evidence>
<dbReference type="SUPFAM" id="SSF53474">
    <property type="entry name" value="alpha/beta-Hydrolases"/>
    <property type="match status" value="1"/>
</dbReference>
<feature type="domain" description="AB hydrolase-1" evidence="1">
    <location>
        <begin position="244"/>
        <end position="485"/>
    </location>
</feature>